<evidence type="ECO:0000313" key="8">
    <source>
        <dbReference type="Proteomes" id="UP001360560"/>
    </source>
</evidence>
<dbReference type="AlphaFoldDB" id="A0AAV5QNG6"/>
<dbReference type="Gene3D" id="3.90.180.10">
    <property type="entry name" value="Medium-chain alcohol dehydrogenases, catalytic domain"/>
    <property type="match status" value="1"/>
</dbReference>
<evidence type="ECO:0000313" key="7">
    <source>
        <dbReference type="EMBL" id="GMM36251.1"/>
    </source>
</evidence>
<dbReference type="PANTHER" id="PTHR42813">
    <property type="entry name" value="ZINC-TYPE ALCOHOL DEHYDROGENASE-LIKE"/>
    <property type="match status" value="1"/>
</dbReference>
<protein>
    <recommendedName>
        <fullName evidence="9">Alcohol dehydrogenase</fullName>
    </recommendedName>
</protein>
<dbReference type="SUPFAM" id="SSF51735">
    <property type="entry name" value="NAD(P)-binding Rossmann-fold domains"/>
    <property type="match status" value="1"/>
</dbReference>
<evidence type="ECO:0000259" key="5">
    <source>
        <dbReference type="Pfam" id="PF00107"/>
    </source>
</evidence>
<comment type="caution">
    <text evidence="7">The sequence shown here is derived from an EMBL/GenBank/DDBJ whole genome shotgun (WGS) entry which is preliminary data.</text>
</comment>
<dbReference type="InterPro" id="IPR013154">
    <property type="entry name" value="ADH-like_N"/>
</dbReference>
<dbReference type="InterPro" id="IPR011032">
    <property type="entry name" value="GroES-like_sf"/>
</dbReference>
<dbReference type="InterPro" id="IPR013149">
    <property type="entry name" value="ADH-like_C"/>
</dbReference>
<evidence type="ECO:0000259" key="6">
    <source>
        <dbReference type="Pfam" id="PF08240"/>
    </source>
</evidence>
<dbReference type="Pfam" id="PF00107">
    <property type="entry name" value="ADH_zinc_N"/>
    <property type="match status" value="1"/>
</dbReference>
<dbReference type="GO" id="GO:0046872">
    <property type="term" value="F:metal ion binding"/>
    <property type="evidence" value="ECO:0007669"/>
    <property type="project" value="UniProtKB-KW"/>
</dbReference>
<comment type="similarity">
    <text evidence="2">Belongs to the zinc-containing alcohol dehydrogenase family.</text>
</comment>
<feature type="domain" description="Alcohol dehydrogenase-like N-terminal" evidence="6">
    <location>
        <begin position="27"/>
        <end position="152"/>
    </location>
</feature>
<organism evidence="7 8">
    <name type="scientific">Saccharomycopsis crataegensis</name>
    <dbReference type="NCBI Taxonomy" id="43959"/>
    <lineage>
        <taxon>Eukaryota</taxon>
        <taxon>Fungi</taxon>
        <taxon>Dikarya</taxon>
        <taxon>Ascomycota</taxon>
        <taxon>Saccharomycotina</taxon>
        <taxon>Saccharomycetes</taxon>
        <taxon>Saccharomycopsidaceae</taxon>
        <taxon>Saccharomycopsis</taxon>
    </lineage>
</organism>
<reference evidence="7 8" key="1">
    <citation type="journal article" date="2023" name="Elife">
        <title>Identification of key yeast species and microbe-microbe interactions impacting larval growth of Drosophila in the wild.</title>
        <authorList>
            <person name="Mure A."/>
            <person name="Sugiura Y."/>
            <person name="Maeda R."/>
            <person name="Honda K."/>
            <person name="Sakurai N."/>
            <person name="Takahashi Y."/>
            <person name="Watada M."/>
            <person name="Katoh T."/>
            <person name="Gotoh A."/>
            <person name="Gotoh Y."/>
            <person name="Taniguchi I."/>
            <person name="Nakamura K."/>
            <person name="Hayashi T."/>
            <person name="Katayama T."/>
            <person name="Uemura T."/>
            <person name="Hattori Y."/>
        </authorList>
    </citation>
    <scope>NUCLEOTIDE SEQUENCE [LARGE SCALE GENOMIC DNA]</scope>
    <source>
        <strain evidence="7 8">SC-9</strain>
    </source>
</reference>
<keyword evidence="8" id="KW-1185">Reference proteome</keyword>
<dbReference type="GeneID" id="90074226"/>
<dbReference type="Gene3D" id="3.40.50.720">
    <property type="entry name" value="NAD(P)-binding Rossmann-like Domain"/>
    <property type="match status" value="1"/>
</dbReference>
<dbReference type="PANTHER" id="PTHR42813:SF4">
    <property type="entry name" value="NADP-DEPENDENT ISOPROPANOL DEHYDROGENASE"/>
    <property type="match status" value="1"/>
</dbReference>
<dbReference type="Proteomes" id="UP001360560">
    <property type="component" value="Unassembled WGS sequence"/>
</dbReference>
<keyword evidence="3" id="KW-0479">Metal-binding</keyword>
<keyword evidence="4" id="KW-0862">Zinc</keyword>
<evidence type="ECO:0008006" key="9">
    <source>
        <dbReference type="Google" id="ProtNLM"/>
    </source>
</evidence>
<evidence type="ECO:0000256" key="2">
    <source>
        <dbReference type="ARBA" id="ARBA00008072"/>
    </source>
</evidence>
<evidence type="ECO:0000256" key="4">
    <source>
        <dbReference type="ARBA" id="ARBA00022833"/>
    </source>
</evidence>
<feature type="domain" description="Alcohol dehydrogenase-like C-terminal" evidence="5">
    <location>
        <begin position="194"/>
        <end position="322"/>
    </location>
</feature>
<accession>A0AAV5QNG6</accession>
<dbReference type="Pfam" id="PF08240">
    <property type="entry name" value="ADH_N"/>
    <property type="match status" value="1"/>
</dbReference>
<dbReference type="SUPFAM" id="SSF50129">
    <property type="entry name" value="GroES-like"/>
    <property type="match status" value="1"/>
</dbReference>
<dbReference type="RefSeq" id="XP_064853247.1">
    <property type="nucleotide sequence ID" value="XM_064997175.1"/>
</dbReference>
<dbReference type="EMBL" id="BTFZ01000011">
    <property type="protein sequence ID" value="GMM36251.1"/>
    <property type="molecule type" value="Genomic_DNA"/>
</dbReference>
<gene>
    <name evidence="7" type="ORF">DASC09_035760</name>
</gene>
<comment type="cofactor">
    <cofactor evidence="1">
        <name>Zn(2+)</name>
        <dbReference type="ChEBI" id="CHEBI:29105"/>
    </cofactor>
</comment>
<evidence type="ECO:0000256" key="3">
    <source>
        <dbReference type="ARBA" id="ARBA00022723"/>
    </source>
</evidence>
<sequence length="370" mass="39698">MMKALVFQNAGNFALKSIPKPQLLTATDAIVKIISTTICGTDLHILKGDVPESIPCNGKCNPRNILGAQGLVLGHEGIAVIESVGSQVSDVKVGDKVIISCITSCGNCYYCSKNLQSHCMNGGGWILGHEIDGTQAEYVRIPFADHSLYKVPAGVSNDKALLMLSDVLPTGNEVGSINGNIKPGDVVAIIGSGPVGIAVLVTCRKFKPKAVIMIDLDDQRLKVAQEKFRADYTLNSKDPAEMEKNLTKLCSELTNGISKGVDVAVECVGAPATFEICENMINPGGRIANVGVHGSWVKLALEKLWIRNIQITTGLVNAYTTDKLLAEVVNGHLNPKELVTHEFKLEDIEKAYNLFANASKNKVIKTFITA</sequence>
<name>A0AAV5QNG6_9ASCO</name>
<dbReference type="InterPro" id="IPR036291">
    <property type="entry name" value="NAD(P)-bd_dom_sf"/>
</dbReference>
<evidence type="ECO:0000256" key="1">
    <source>
        <dbReference type="ARBA" id="ARBA00001947"/>
    </source>
</evidence>
<proteinExistence type="inferred from homology"/>